<dbReference type="OrthoDB" id="120976at2759"/>
<proteinExistence type="predicted"/>
<keyword evidence="2" id="KW-1185">Reference proteome</keyword>
<protein>
    <submittedName>
        <fullName evidence="1">Uncharacterized protein</fullName>
    </submittedName>
</protein>
<feature type="non-terminal residue" evidence="1">
    <location>
        <position position="233"/>
    </location>
</feature>
<dbReference type="Proteomes" id="UP000678393">
    <property type="component" value="Unassembled WGS sequence"/>
</dbReference>
<dbReference type="AlphaFoldDB" id="A0A8S3YUT9"/>
<comment type="caution">
    <text evidence="1">The sequence shown here is derived from an EMBL/GenBank/DDBJ whole genome shotgun (WGS) entry which is preliminary data.</text>
</comment>
<evidence type="ECO:0000313" key="2">
    <source>
        <dbReference type="Proteomes" id="UP000678393"/>
    </source>
</evidence>
<organism evidence="1 2">
    <name type="scientific">Candidula unifasciata</name>
    <dbReference type="NCBI Taxonomy" id="100452"/>
    <lineage>
        <taxon>Eukaryota</taxon>
        <taxon>Metazoa</taxon>
        <taxon>Spiralia</taxon>
        <taxon>Lophotrochozoa</taxon>
        <taxon>Mollusca</taxon>
        <taxon>Gastropoda</taxon>
        <taxon>Heterobranchia</taxon>
        <taxon>Euthyneura</taxon>
        <taxon>Panpulmonata</taxon>
        <taxon>Eupulmonata</taxon>
        <taxon>Stylommatophora</taxon>
        <taxon>Helicina</taxon>
        <taxon>Helicoidea</taxon>
        <taxon>Geomitridae</taxon>
        <taxon>Candidula</taxon>
    </lineage>
</organism>
<gene>
    <name evidence="1" type="ORF">CUNI_LOCUS4569</name>
</gene>
<sequence>KSACKTVDYIMDKSLQQFHPEVKDKAHFALHNNSTAPTLISVSVLDAVLEEDENTHKDLLDTHEVDKRIDDGRTSEVILSSEAVCLASRLKQNSGIQIPENLCKGSIPEHFSKDQDEPIIQKSEIFQESIVYSEETNFHCDLEDQRHQDCHSYNDMIDSEDKGNDKEWDTDLETDDSPMIYDDTGKTAYLEGCRKFKVVPVTYFLRHINDSHLSMKHHDLTGDEMKAVAASLA</sequence>
<name>A0A8S3YUT9_9EUPU</name>
<evidence type="ECO:0000313" key="1">
    <source>
        <dbReference type="EMBL" id="CAG5119011.1"/>
    </source>
</evidence>
<reference evidence="1" key="1">
    <citation type="submission" date="2021-04" db="EMBL/GenBank/DDBJ databases">
        <authorList>
            <consortium name="Molecular Ecology Group"/>
        </authorList>
    </citation>
    <scope>NUCLEOTIDE SEQUENCE</scope>
</reference>
<dbReference type="EMBL" id="CAJHNH020000645">
    <property type="protein sequence ID" value="CAG5119011.1"/>
    <property type="molecule type" value="Genomic_DNA"/>
</dbReference>
<feature type="non-terminal residue" evidence="1">
    <location>
        <position position="1"/>
    </location>
</feature>
<accession>A0A8S3YUT9</accession>